<evidence type="ECO:0000313" key="2">
    <source>
        <dbReference type="EMBL" id="EOC99435.1"/>
    </source>
</evidence>
<sequence length="70" mass="7740">MIKEVSIDTEYIKLDQFLKYVNIVGSGGQAKLLIQDGQIKVNGEVTLQRGKKIKSGDKVEVSNGDIYVVK</sequence>
<dbReference type="Pfam" id="PF13275">
    <property type="entry name" value="S4_2"/>
    <property type="match status" value="1"/>
</dbReference>
<comment type="caution">
    <text evidence="2">The sequence shown here is derived from an EMBL/GenBank/DDBJ whole genome shotgun (WGS) entry which is preliminary data.</text>
</comment>
<protein>
    <submittedName>
        <fullName evidence="2">Uncharacterized protein</fullName>
    </submittedName>
</protein>
<evidence type="ECO:0000256" key="1">
    <source>
        <dbReference type="PROSITE-ProRule" id="PRU00182"/>
    </source>
</evidence>
<dbReference type="PATRIC" id="fig|1304284.3.peg.2508"/>
<dbReference type="EMBL" id="ARZA01000274">
    <property type="protein sequence ID" value="EOC99435.1"/>
    <property type="molecule type" value="Genomic_DNA"/>
</dbReference>
<keyword evidence="3" id="KW-1185">Reference proteome</keyword>
<dbReference type="AlphaFoldDB" id="R1CL59"/>
<dbReference type="eggNOG" id="COG2501">
    <property type="taxonomic scope" value="Bacteria"/>
</dbReference>
<dbReference type="SUPFAM" id="SSF55174">
    <property type="entry name" value="Alpha-L RNA-binding motif"/>
    <property type="match status" value="1"/>
</dbReference>
<dbReference type="RefSeq" id="WP_006317197.1">
    <property type="nucleotide sequence ID" value="NZ_ARZA01000274.1"/>
</dbReference>
<dbReference type="NCBIfam" id="TIGR02988">
    <property type="entry name" value="YaaA_near_RecF"/>
    <property type="match status" value="1"/>
</dbReference>
<dbReference type="Gene3D" id="3.10.290.10">
    <property type="entry name" value="RNA-binding S4 domain"/>
    <property type="match status" value="1"/>
</dbReference>
<dbReference type="InterPro" id="IPR036986">
    <property type="entry name" value="S4_RNA-bd_sf"/>
</dbReference>
<name>R1CL59_9FIRM</name>
<evidence type="ECO:0000313" key="3">
    <source>
        <dbReference type="Proteomes" id="UP000013378"/>
    </source>
</evidence>
<accession>R1CL59</accession>
<dbReference type="GO" id="GO:0003723">
    <property type="term" value="F:RNA binding"/>
    <property type="evidence" value="ECO:0007669"/>
    <property type="project" value="UniProtKB-KW"/>
</dbReference>
<keyword evidence="1" id="KW-0694">RNA-binding</keyword>
<dbReference type="STRING" id="1304284.L21TH_2553"/>
<dbReference type="PROSITE" id="PS50889">
    <property type="entry name" value="S4"/>
    <property type="match status" value="1"/>
</dbReference>
<reference evidence="2 3" key="1">
    <citation type="journal article" date="2015" name="Geomicrobiol. J.">
        <title>Caldisalinibacter kiritimatiensis gen. nov., sp. nov., a moderately thermohalophilic thiosulfate-reducing bacterium from a hypersaline microbial mat.</title>
        <authorList>
            <person name="Ben Hania W."/>
            <person name="Joseph M."/>
            <person name="Fiebig A."/>
            <person name="Bunk B."/>
            <person name="Klenk H.-P."/>
            <person name="Fardeau M.-L."/>
            <person name="Spring S."/>
        </authorList>
    </citation>
    <scope>NUCLEOTIDE SEQUENCE [LARGE SCALE GENOMIC DNA]</scope>
    <source>
        <strain evidence="2 3">L21-TH-D2</strain>
    </source>
</reference>
<dbReference type="InterPro" id="IPR014330">
    <property type="entry name" value="RNA-bd_S4-rel_YaaA"/>
</dbReference>
<proteinExistence type="predicted"/>
<organism evidence="2 3">
    <name type="scientific">Caldisalinibacter kiritimatiensis</name>
    <dbReference type="NCBI Taxonomy" id="1304284"/>
    <lineage>
        <taxon>Bacteria</taxon>
        <taxon>Bacillati</taxon>
        <taxon>Bacillota</taxon>
        <taxon>Tissierellia</taxon>
        <taxon>Tissierellales</taxon>
        <taxon>Thermohalobacteraceae</taxon>
        <taxon>Caldisalinibacter</taxon>
    </lineage>
</organism>
<dbReference type="OrthoDB" id="9811532at2"/>
<dbReference type="Proteomes" id="UP000013378">
    <property type="component" value="Unassembled WGS sequence"/>
</dbReference>
<gene>
    <name evidence="2" type="ORF">L21TH_2553</name>
</gene>
<dbReference type="CDD" id="cd00165">
    <property type="entry name" value="S4"/>
    <property type="match status" value="1"/>
</dbReference>